<dbReference type="InterPro" id="IPR014729">
    <property type="entry name" value="Rossmann-like_a/b/a_fold"/>
</dbReference>
<accession>A0ABU5VX46</accession>
<comment type="caution">
    <text evidence="2">The sequence shown here is derived from an EMBL/GenBank/DDBJ whole genome shotgun (WGS) entry which is preliminary data.</text>
</comment>
<evidence type="ECO:0000313" key="2">
    <source>
        <dbReference type="EMBL" id="MEA9357637.1"/>
    </source>
</evidence>
<dbReference type="RefSeq" id="WP_323577721.1">
    <property type="nucleotide sequence ID" value="NZ_JAYGJQ010000002.1"/>
</dbReference>
<dbReference type="Gene3D" id="3.40.50.620">
    <property type="entry name" value="HUPs"/>
    <property type="match status" value="1"/>
</dbReference>
<name>A0ABU5VX46_9BACT</name>
<evidence type="ECO:0000259" key="1">
    <source>
        <dbReference type="Pfam" id="PF00582"/>
    </source>
</evidence>
<feature type="domain" description="UspA" evidence="1">
    <location>
        <begin position="5"/>
        <end position="143"/>
    </location>
</feature>
<gene>
    <name evidence="2" type="ORF">SHI21_15515</name>
</gene>
<sequence length="146" mass="16643">MKNYVLCASLDEESINTLKKLKNDIELKQANIHIITVIEKQIYTVDLSPYVYPVENQFPAIEASALNLLNSLAQELGVEKDQVTCKCFFEYDREKKVKEYLDEVHADLAVVATRGKHGVAGFFSSSFTDYLCKFSPCDILVMRPRK</sequence>
<evidence type="ECO:0000313" key="3">
    <source>
        <dbReference type="Proteomes" id="UP001302274"/>
    </source>
</evidence>
<dbReference type="CDD" id="cd00293">
    <property type="entry name" value="USP-like"/>
    <property type="match status" value="1"/>
</dbReference>
<dbReference type="SUPFAM" id="SSF52402">
    <property type="entry name" value="Adenine nucleotide alpha hydrolases-like"/>
    <property type="match status" value="1"/>
</dbReference>
<keyword evidence="3" id="KW-1185">Reference proteome</keyword>
<organism evidence="2 3">
    <name type="scientific">Bacteriovorax antarcticus</name>
    <dbReference type="NCBI Taxonomy" id="3088717"/>
    <lineage>
        <taxon>Bacteria</taxon>
        <taxon>Pseudomonadati</taxon>
        <taxon>Bdellovibrionota</taxon>
        <taxon>Bacteriovoracia</taxon>
        <taxon>Bacteriovoracales</taxon>
        <taxon>Bacteriovoracaceae</taxon>
        <taxon>Bacteriovorax</taxon>
    </lineage>
</organism>
<proteinExistence type="predicted"/>
<reference evidence="2 3" key="1">
    <citation type="submission" date="2023-11" db="EMBL/GenBank/DDBJ databases">
        <title>A Novel Polar Bacteriovorax (B. antarcticus) Isolated from the Biocrust in Antarctica.</title>
        <authorList>
            <person name="Mun W."/>
            <person name="Choi S.Y."/>
            <person name="Mitchell R.J."/>
        </authorList>
    </citation>
    <scope>NUCLEOTIDE SEQUENCE [LARGE SCALE GENOMIC DNA]</scope>
    <source>
        <strain evidence="2 3">PP10</strain>
    </source>
</reference>
<protein>
    <submittedName>
        <fullName evidence="2">Universal stress protein</fullName>
    </submittedName>
</protein>
<dbReference type="Pfam" id="PF00582">
    <property type="entry name" value="Usp"/>
    <property type="match status" value="1"/>
</dbReference>
<dbReference type="InterPro" id="IPR006016">
    <property type="entry name" value="UspA"/>
</dbReference>
<dbReference type="EMBL" id="JAYGJQ010000002">
    <property type="protein sequence ID" value="MEA9357637.1"/>
    <property type="molecule type" value="Genomic_DNA"/>
</dbReference>
<dbReference type="Proteomes" id="UP001302274">
    <property type="component" value="Unassembled WGS sequence"/>
</dbReference>